<dbReference type="AlphaFoldDB" id="Q2NH81"/>
<organism evidence="2 3">
    <name type="scientific">Methanosphaera stadtmanae (strain ATCC 43021 / DSM 3091 / JCM 11832 / MCB-3)</name>
    <dbReference type="NCBI Taxonomy" id="339860"/>
    <lineage>
        <taxon>Archaea</taxon>
        <taxon>Methanobacteriati</taxon>
        <taxon>Methanobacteriota</taxon>
        <taxon>Methanomada group</taxon>
        <taxon>Methanobacteria</taxon>
        <taxon>Methanobacteriales</taxon>
        <taxon>Methanobacteriaceae</taxon>
        <taxon>Methanosphaera</taxon>
    </lineage>
</organism>
<gene>
    <name evidence="2" type="ordered locus">Msp_0421</name>
</gene>
<dbReference type="Pfam" id="PF09704">
    <property type="entry name" value="Cas_Cas5d"/>
    <property type="match status" value="1"/>
</dbReference>
<accession>Q2NH81</accession>
<evidence type="ECO:0000313" key="2">
    <source>
        <dbReference type="EMBL" id="ABC56822.1"/>
    </source>
</evidence>
<dbReference type="eggNOG" id="arCOG02758">
    <property type="taxonomic scope" value="Archaea"/>
</dbReference>
<dbReference type="Proteomes" id="UP000001931">
    <property type="component" value="Chromosome"/>
</dbReference>
<protein>
    <recommendedName>
        <fullName evidence="4">Type I-B CRISPR-associated protein Cas5</fullName>
    </recommendedName>
</protein>
<dbReference type="NCBIfam" id="TIGR02592">
    <property type="entry name" value="cas_Cas5h"/>
    <property type="match status" value="1"/>
</dbReference>
<dbReference type="STRING" id="339860.Msp_0421"/>
<dbReference type="InterPro" id="IPR013421">
    <property type="entry name" value="CRISPR-assoc_prot_Cas5_HALMA"/>
</dbReference>
<dbReference type="GO" id="GO:0051607">
    <property type="term" value="P:defense response to virus"/>
    <property type="evidence" value="ECO:0007669"/>
    <property type="project" value="UniProtKB-KW"/>
</dbReference>
<evidence type="ECO:0000256" key="1">
    <source>
        <dbReference type="ARBA" id="ARBA00023118"/>
    </source>
</evidence>
<dbReference type="GO" id="GO:0043571">
    <property type="term" value="P:maintenance of CRISPR repeat elements"/>
    <property type="evidence" value="ECO:0007669"/>
    <property type="project" value="InterPro"/>
</dbReference>
<dbReference type="KEGG" id="mst:Msp_0421"/>
<dbReference type="EMBL" id="CP000102">
    <property type="protein sequence ID" value="ABC56822.1"/>
    <property type="molecule type" value="Genomic_DNA"/>
</dbReference>
<dbReference type="GeneID" id="3855057"/>
<keyword evidence="1" id="KW-0051">Antiviral defense</keyword>
<sequence length="235" mass="27049">MNLIVFDIWGDYAYFRRGYTTTSTLTYPFPSRTTIAGFIAGILGYPRNSYYDLFQKENSKIGLKIINPIKKTRINLNYINTKNSMLLSEIKGNGKRTQVPAEFLKNVKYRIYLSLDDEEIMNKLYNTLKEHKSVYTPYLGITECLANFSLVGKGIYSTESIKGNNVDINSVVLKESGNIKIEPKKRYGVIKSPGFMEDDRSVTSFLEYYYESMGNTIKLESCEYYKVGEDNVILY</sequence>
<dbReference type="InterPro" id="IPR013422">
    <property type="entry name" value="CRISPR-assoc_prot_Cas5_N"/>
</dbReference>
<dbReference type="Gene3D" id="3.30.70.2660">
    <property type="match status" value="1"/>
</dbReference>
<name>Q2NH81_METST</name>
<dbReference type="RefSeq" id="WP_011406022.1">
    <property type="nucleotide sequence ID" value="NC_007681.1"/>
</dbReference>
<proteinExistence type="predicted"/>
<dbReference type="HOGENOM" id="CLU_090888_1_0_2"/>
<dbReference type="OrthoDB" id="42959at2157"/>
<dbReference type="InterPro" id="IPR021124">
    <property type="entry name" value="CRISPR-assoc_prot_Cas5"/>
</dbReference>
<keyword evidence="3" id="KW-1185">Reference proteome</keyword>
<dbReference type="NCBIfam" id="TIGR02593">
    <property type="entry name" value="CRISPR_cas5"/>
    <property type="match status" value="1"/>
</dbReference>
<evidence type="ECO:0000313" key="3">
    <source>
        <dbReference type="Proteomes" id="UP000001931"/>
    </source>
</evidence>
<evidence type="ECO:0008006" key="4">
    <source>
        <dbReference type="Google" id="ProtNLM"/>
    </source>
</evidence>
<reference evidence="2 3" key="1">
    <citation type="journal article" date="2006" name="J. Bacteriol.">
        <title>The genome sequence of Methanosphaera stadtmanae reveals why this human intestinal archaeon is restricted to methanol and H2 for methane formation and ATP synthesis.</title>
        <authorList>
            <person name="Fricke W.F."/>
            <person name="Seedorf H."/>
            <person name="Henne A."/>
            <person name="Kruer M."/>
            <person name="Liesegang H."/>
            <person name="Hedderich R."/>
            <person name="Gottschalk G."/>
            <person name="Thauer R.K."/>
        </authorList>
    </citation>
    <scope>NUCLEOTIDE SEQUENCE [LARGE SCALE GENOMIC DNA]</scope>
    <source>
        <strain evidence="3">ATCC 43021 / DSM 3091 / JCM 11832 / MCB-3</strain>
    </source>
</reference>